<accession>A0A2M6W7F1</accession>
<proteinExistence type="predicted"/>
<sequence length="266" mass="30780">MYNDVLIERYDIEDHVKRGDAPQKDFDLIDGYKKMISPYIYTNIKLTDHTESIQKAFQSRLQEFISATLLRSIKLKNGAAQALNSINFPSYYAILKSFLEIPALMAYVAESLFDGKDEKEMCTIISKISMGTRTKENEIVMIPHRPDNQQVSILTMFEKLNKIMYEMDKISGVAGDKNSIASSYYSDICNFGHPNYPAHLCVGRIDKDGVWKAKDDNINYRNELFWFYMPHFSSAISIIYILCSQLVRHPKVKNFDMLNNPLYFDN</sequence>
<keyword evidence="1" id="KW-1133">Transmembrane helix</keyword>
<reference evidence="3" key="1">
    <citation type="submission" date="2017-09" db="EMBL/GenBank/DDBJ databases">
        <title>Depth-based differentiation of microbial function through sediment-hosted aquifers and enrichment of novel symbionts in the deep terrestrial subsurface.</title>
        <authorList>
            <person name="Probst A.J."/>
            <person name="Ladd B."/>
            <person name="Jarett J.K."/>
            <person name="Geller-Mcgrath D.E."/>
            <person name="Sieber C.M.K."/>
            <person name="Emerson J.B."/>
            <person name="Anantharaman K."/>
            <person name="Thomas B.C."/>
            <person name="Malmstrom R."/>
            <person name="Stieglmeier M."/>
            <person name="Klingl A."/>
            <person name="Woyke T."/>
            <person name="Ryan C.M."/>
            <person name="Banfield J.F."/>
        </authorList>
    </citation>
    <scope>NUCLEOTIDE SEQUENCE [LARGE SCALE GENOMIC DNA]</scope>
</reference>
<evidence type="ECO:0000313" key="3">
    <source>
        <dbReference type="Proteomes" id="UP000231426"/>
    </source>
</evidence>
<evidence type="ECO:0000256" key="1">
    <source>
        <dbReference type="SAM" id="Phobius"/>
    </source>
</evidence>
<evidence type="ECO:0000313" key="2">
    <source>
        <dbReference type="EMBL" id="PIT88677.1"/>
    </source>
</evidence>
<keyword evidence="1" id="KW-0472">Membrane</keyword>
<comment type="caution">
    <text evidence="2">The sequence shown here is derived from an EMBL/GenBank/DDBJ whole genome shotgun (WGS) entry which is preliminary data.</text>
</comment>
<gene>
    <name evidence="2" type="ORF">COU29_02830</name>
</gene>
<protein>
    <submittedName>
        <fullName evidence="2">Uncharacterized protein</fullName>
    </submittedName>
</protein>
<dbReference type="Proteomes" id="UP000231426">
    <property type="component" value="Unassembled WGS sequence"/>
</dbReference>
<organism evidence="2 3">
    <name type="scientific">Candidatus Magasanikbacteria bacterium CG10_big_fil_rev_8_21_14_0_10_36_32</name>
    <dbReference type="NCBI Taxonomy" id="1974646"/>
    <lineage>
        <taxon>Bacteria</taxon>
        <taxon>Candidatus Magasanikiibacteriota</taxon>
    </lineage>
</organism>
<feature type="transmembrane region" description="Helical" evidence="1">
    <location>
        <begin position="224"/>
        <end position="243"/>
    </location>
</feature>
<name>A0A2M6W7F1_9BACT</name>
<keyword evidence="1" id="KW-0812">Transmembrane</keyword>
<dbReference type="EMBL" id="PFBV01000003">
    <property type="protein sequence ID" value="PIT88677.1"/>
    <property type="molecule type" value="Genomic_DNA"/>
</dbReference>
<dbReference type="AlphaFoldDB" id="A0A2M6W7F1"/>